<dbReference type="Proteomes" id="UP001597201">
    <property type="component" value="Unassembled WGS sequence"/>
</dbReference>
<dbReference type="EMBL" id="JBHTMY010000001">
    <property type="protein sequence ID" value="MFD1314100.1"/>
    <property type="molecule type" value="Genomic_DNA"/>
</dbReference>
<feature type="domain" description="AraC effector-binding" evidence="1">
    <location>
        <begin position="146"/>
        <end position="301"/>
    </location>
</feature>
<proteinExistence type="predicted"/>
<sequence>MTAKKILLFAVGLVAFWYLFLKQSDYIIRFKLPTSPGVAYALIKDWGIELGRPKGAKIKFLDDQRYHSLQLELKNNNRIYNLYWKLKPENDSVTNITLGFKEPGKTVLNRIIAPFYSNEFKKNIVQLSTAFKEGAEQSLSNKFKVNEVILVETPQLNYAYVDIKNVSVFDKAEQMMKHNYELIHQVDELGILRKGYPFVMVKNWNLKENKIDYRLCIQIDSVVQPDITGALKFDQLLSKQALKTIYNGNYIYSDKAWFALHDYAIRQHFEVDLEPIEIFHNNPFTDTKEMEWETEVFLPLSQ</sequence>
<protein>
    <recommendedName>
        <fullName evidence="1">AraC effector-binding domain-containing protein</fullName>
    </recommendedName>
</protein>
<dbReference type="SUPFAM" id="SSF55136">
    <property type="entry name" value="Probable bacterial effector-binding domain"/>
    <property type="match status" value="1"/>
</dbReference>
<keyword evidence="3" id="KW-1185">Reference proteome</keyword>
<reference evidence="3" key="1">
    <citation type="journal article" date="2019" name="Int. J. Syst. Evol. Microbiol.">
        <title>The Global Catalogue of Microorganisms (GCM) 10K type strain sequencing project: providing services to taxonomists for standard genome sequencing and annotation.</title>
        <authorList>
            <consortium name="The Broad Institute Genomics Platform"/>
            <consortium name="The Broad Institute Genome Sequencing Center for Infectious Disease"/>
            <person name="Wu L."/>
            <person name="Ma J."/>
        </authorList>
    </citation>
    <scope>NUCLEOTIDE SEQUENCE [LARGE SCALE GENOMIC DNA]</scope>
    <source>
        <strain evidence="3">CCUG 61485</strain>
    </source>
</reference>
<gene>
    <name evidence="2" type="ORF">ACFQ39_00605</name>
</gene>
<evidence type="ECO:0000313" key="3">
    <source>
        <dbReference type="Proteomes" id="UP001597201"/>
    </source>
</evidence>
<comment type="caution">
    <text evidence="2">The sequence shown here is derived from an EMBL/GenBank/DDBJ whole genome shotgun (WGS) entry which is preliminary data.</text>
</comment>
<dbReference type="RefSeq" id="WP_377175386.1">
    <property type="nucleotide sequence ID" value="NZ_JBHTMY010000001.1"/>
</dbReference>
<evidence type="ECO:0000313" key="2">
    <source>
        <dbReference type="EMBL" id="MFD1314100.1"/>
    </source>
</evidence>
<organism evidence="2 3">
    <name type="scientific">Namhaeicola litoreus</name>
    <dbReference type="NCBI Taxonomy" id="1052145"/>
    <lineage>
        <taxon>Bacteria</taxon>
        <taxon>Pseudomonadati</taxon>
        <taxon>Bacteroidota</taxon>
        <taxon>Flavobacteriia</taxon>
        <taxon>Flavobacteriales</taxon>
        <taxon>Flavobacteriaceae</taxon>
        <taxon>Namhaeicola</taxon>
    </lineage>
</organism>
<dbReference type="SMART" id="SM00871">
    <property type="entry name" value="AraC_E_bind"/>
    <property type="match status" value="1"/>
</dbReference>
<dbReference type="InterPro" id="IPR010499">
    <property type="entry name" value="AraC_E-bd"/>
</dbReference>
<name>A0ABW3XY86_9FLAO</name>
<dbReference type="Gene3D" id="3.20.80.10">
    <property type="entry name" value="Regulatory factor, effector binding domain"/>
    <property type="match status" value="1"/>
</dbReference>
<accession>A0ABW3XY86</accession>
<dbReference type="InterPro" id="IPR011256">
    <property type="entry name" value="Reg_factor_effector_dom_sf"/>
</dbReference>
<evidence type="ECO:0000259" key="1">
    <source>
        <dbReference type="SMART" id="SM00871"/>
    </source>
</evidence>